<evidence type="ECO:0000313" key="5">
    <source>
        <dbReference type="Proteomes" id="UP000664534"/>
    </source>
</evidence>
<proteinExistence type="inferred from homology"/>
<feature type="domain" description="Interferon-related developmental regulator N-terminal" evidence="3">
    <location>
        <begin position="69"/>
        <end position="373"/>
    </location>
</feature>
<dbReference type="PANTHER" id="PTHR12354:SF1">
    <property type="entry name" value="INTERFERON-RELATED DEVELOPMENTAL REGULATOR 1"/>
    <property type="match status" value="1"/>
</dbReference>
<organism evidence="4 5">
    <name type="scientific">Imshaugia aleurites</name>
    <dbReference type="NCBI Taxonomy" id="172621"/>
    <lineage>
        <taxon>Eukaryota</taxon>
        <taxon>Fungi</taxon>
        <taxon>Dikarya</taxon>
        <taxon>Ascomycota</taxon>
        <taxon>Pezizomycotina</taxon>
        <taxon>Lecanoromycetes</taxon>
        <taxon>OSLEUM clade</taxon>
        <taxon>Lecanoromycetidae</taxon>
        <taxon>Lecanorales</taxon>
        <taxon>Lecanorineae</taxon>
        <taxon>Parmeliaceae</taxon>
        <taxon>Imshaugia</taxon>
    </lineage>
</organism>
<evidence type="ECO:0000259" key="3">
    <source>
        <dbReference type="Pfam" id="PF05004"/>
    </source>
</evidence>
<dbReference type="PANTHER" id="PTHR12354">
    <property type="entry name" value="INTERFERON-RELATED DEVELOPMENTAL REGULATOR"/>
    <property type="match status" value="1"/>
</dbReference>
<dbReference type="Pfam" id="PF05004">
    <property type="entry name" value="IFRD"/>
    <property type="match status" value="1"/>
</dbReference>
<dbReference type="SUPFAM" id="SSF48371">
    <property type="entry name" value="ARM repeat"/>
    <property type="match status" value="1"/>
</dbReference>
<dbReference type="OrthoDB" id="18978at2759"/>
<comment type="similarity">
    <text evidence="1">Belongs to the IFRD family.</text>
</comment>
<keyword evidence="5" id="KW-1185">Reference proteome</keyword>
<reference evidence="4" key="1">
    <citation type="submission" date="2021-03" db="EMBL/GenBank/DDBJ databases">
        <authorList>
            <person name="Tagirdzhanova G."/>
        </authorList>
    </citation>
    <scope>NUCLEOTIDE SEQUENCE</scope>
</reference>
<comment type="caution">
    <text evidence="4">The sequence shown here is derived from an EMBL/GenBank/DDBJ whole genome shotgun (WGS) entry which is preliminary data.</text>
</comment>
<dbReference type="InterPro" id="IPR039777">
    <property type="entry name" value="IFRD"/>
</dbReference>
<dbReference type="AlphaFoldDB" id="A0A8H3J5N5"/>
<gene>
    <name evidence="4" type="ORF">IMSHALPRED_002472</name>
</gene>
<dbReference type="EMBL" id="CAJPDT010000143">
    <property type="protein sequence ID" value="CAF9941211.1"/>
    <property type="molecule type" value="Genomic_DNA"/>
</dbReference>
<feature type="region of interest" description="Disordered" evidence="2">
    <location>
        <begin position="1"/>
        <end position="83"/>
    </location>
</feature>
<name>A0A8H3J5N5_9LECA</name>
<protein>
    <recommendedName>
        <fullName evidence="3">Interferon-related developmental regulator N-terminal domain-containing protein</fullName>
    </recommendedName>
</protein>
<dbReference type="InterPro" id="IPR016024">
    <property type="entry name" value="ARM-type_fold"/>
</dbReference>
<accession>A0A8H3J5N5</accession>
<dbReference type="Proteomes" id="UP000664534">
    <property type="component" value="Unassembled WGS sequence"/>
</dbReference>
<dbReference type="InterPro" id="IPR007701">
    <property type="entry name" value="Interferon-rel_develop_reg_N"/>
</dbReference>
<evidence type="ECO:0000256" key="2">
    <source>
        <dbReference type="SAM" id="MobiDB-lite"/>
    </source>
</evidence>
<sequence length="451" mass="49652">MHDLRRQALESGKTTSRKARSKVSSPATSKPSSPATSRAASRVRGNGSRGGSDDEEELSDETSFSVGSIDEVLNGDGTEYSGDAWRPELADRIEEILARKGSTVQGREKCYKVYIHILTSQYAEQEIRGKEAELVVAFLKSIKEEKTEKETILAMKSLAMTLMTSPSDLIYEAASTPLKRTISHSTSTSCKAAAIHTLGTCTFFGGASEDEILENMDFLLEISTSDGYTISAPDEPEPVTAALEEWGFLSTLIDDMSAQSEDAVEAFAEQITSSFPSVQIAAGENIALLFEKSYKPVVADEDSPADYADAEILSDPDDTPGVPKLIRLYPAYRRTDQLIHSLQSIASISTHHLSKTDRKALRTNFADILNSVEFPTRGPRYQNAISDETGKRYGSRLVVRIHKGGVMRIDAWWKLTRLQGLKRVLQGGFVGHYEKNELVFDTLPIMMSSDR</sequence>
<evidence type="ECO:0000256" key="1">
    <source>
        <dbReference type="ARBA" id="ARBA00008828"/>
    </source>
</evidence>
<feature type="compositionally biased region" description="Low complexity" evidence="2">
    <location>
        <begin position="22"/>
        <end position="46"/>
    </location>
</feature>
<evidence type="ECO:0000313" key="4">
    <source>
        <dbReference type="EMBL" id="CAF9941211.1"/>
    </source>
</evidence>